<evidence type="ECO:0000313" key="1">
    <source>
        <dbReference type="EMBL" id="ANP51968.1"/>
    </source>
</evidence>
<dbReference type="Proteomes" id="UP001519309">
    <property type="component" value="Unassembled WGS sequence"/>
</dbReference>
<dbReference type="Proteomes" id="UP000092659">
    <property type="component" value="Chromosome"/>
</dbReference>
<reference evidence="1 3" key="1">
    <citation type="submission" date="2016-06" db="EMBL/GenBank/DDBJ databases">
        <title>Complete genome sequence of Streptomyces griseochromogenes ATCC 14511, the Blasticidin S producer.</title>
        <authorList>
            <person name="Wu L."/>
        </authorList>
    </citation>
    <scope>NUCLEOTIDE SEQUENCE [LARGE SCALE GENOMIC DNA]</scope>
    <source>
        <strain evidence="1 3">ATCC 14511</strain>
    </source>
</reference>
<sequence>MAVMDHLDSLGLPFTSPSGLTASHTVARSALDIATKPWFQTEPDIGTRERVRRHMNYRLQSLKEQELTVGDDSTPAAEGARRHPRERTAKILHAARHHGFSVKGKIADKVRPCYLGPCPVPSTTELAGDIIAPGRSALGVLLWRATSAVVHGQTHGLTMFYAEVSGAPETGPDDHFVYRQMQFSPQEAAFRCAGAPLATLSMLRRLYGHFGRPTAGLESVGQDVARTWLHIAGLPHAPVA</sequence>
<evidence type="ECO:0000313" key="4">
    <source>
        <dbReference type="Proteomes" id="UP001519309"/>
    </source>
</evidence>
<evidence type="ECO:0000313" key="3">
    <source>
        <dbReference type="Proteomes" id="UP000092659"/>
    </source>
</evidence>
<keyword evidence="4" id="KW-1185">Reference proteome</keyword>
<organism evidence="1 3">
    <name type="scientific">Streptomyces griseochromogenes</name>
    <dbReference type="NCBI Taxonomy" id="68214"/>
    <lineage>
        <taxon>Bacteria</taxon>
        <taxon>Bacillati</taxon>
        <taxon>Actinomycetota</taxon>
        <taxon>Actinomycetes</taxon>
        <taxon>Kitasatosporales</taxon>
        <taxon>Streptomycetaceae</taxon>
        <taxon>Streptomyces</taxon>
    </lineage>
</organism>
<gene>
    <name evidence="1" type="ORF">AVL59_22490</name>
    <name evidence="2" type="ORF">J2Z21_009014</name>
</gene>
<dbReference type="EMBL" id="CP016279">
    <property type="protein sequence ID" value="ANP51968.1"/>
    <property type="molecule type" value="Genomic_DNA"/>
</dbReference>
<reference evidence="2 4" key="2">
    <citation type="submission" date="2021-03" db="EMBL/GenBank/DDBJ databases">
        <title>Genomic Encyclopedia of Type Strains, Phase IV (KMG-IV): sequencing the most valuable type-strain genomes for metagenomic binning, comparative biology and taxonomic classification.</title>
        <authorList>
            <person name="Goeker M."/>
        </authorList>
    </citation>
    <scope>NUCLEOTIDE SEQUENCE [LARGE SCALE GENOMIC DNA]</scope>
    <source>
        <strain evidence="2 4">DSM 40499</strain>
    </source>
</reference>
<dbReference type="EMBL" id="JAGGLP010000037">
    <property type="protein sequence ID" value="MBP2055997.1"/>
    <property type="molecule type" value="Genomic_DNA"/>
</dbReference>
<dbReference type="KEGG" id="sgs:AVL59_22490"/>
<accession>A0A1B1AZG9</accession>
<dbReference type="OrthoDB" id="5183688at2"/>
<evidence type="ECO:0000313" key="2">
    <source>
        <dbReference type="EMBL" id="MBP2055997.1"/>
    </source>
</evidence>
<dbReference type="RefSeq" id="WP_067307316.1">
    <property type="nucleotide sequence ID" value="NZ_JAGGLP010000037.1"/>
</dbReference>
<name>A0A1B1AZG9_9ACTN</name>
<dbReference type="AlphaFoldDB" id="A0A1B1AZG9"/>
<proteinExistence type="predicted"/>
<protein>
    <submittedName>
        <fullName evidence="1">Uncharacterized protein</fullName>
    </submittedName>
</protein>